<dbReference type="PANTHER" id="PTHR12138">
    <property type="entry name" value="PRIMATE-EXPANDED PROTEIN FAMILY"/>
    <property type="match status" value="1"/>
</dbReference>
<dbReference type="Bgee" id="ENSPPAG00000030088">
    <property type="expression patterns" value="Expressed in testis and 6 other cell types or tissues"/>
</dbReference>
<dbReference type="EMBL" id="AJFE02062431">
    <property type="status" value="NOT_ANNOTATED_CDS"/>
    <property type="molecule type" value="Genomic_DNA"/>
</dbReference>
<dbReference type="EMBL" id="AJFE02062432">
    <property type="status" value="NOT_ANNOTATED_CDS"/>
    <property type="molecule type" value="Genomic_DNA"/>
</dbReference>
<protein>
    <submittedName>
        <fullName evidence="1">Phosphatidylglycerophosphate synthase 1</fullName>
    </submittedName>
</protein>
<dbReference type="GeneTree" id="ENSGT00390000002373"/>
<reference evidence="1 2" key="1">
    <citation type="journal article" date="2012" name="Nature">
        <title>The bonobo genome compared with the chimpanzee and human genomes.</title>
        <authorList>
            <person name="Prufer K."/>
            <person name="Munch K."/>
            <person name="Hellmann I."/>
            <person name="Akagi K."/>
            <person name="Miller J.R."/>
            <person name="Walenz B."/>
            <person name="Koren S."/>
            <person name="Sutton G."/>
            <person name="Kodira C."/>
            <person name="Winer R."/>
            <person name="Knight J.R."/>
            <person name="Mullikin J.C."/>
            <person name="Meader S.J."/>
            <person name="Ponting C.P."/>
            <person name="Lunter G."/>
            <person name="Higashino S."/>
            <person name="Hobolth A."/>
            <person name="Dutheil J."/>
            <person name="Karakoc E."/>
            <person name="Alkan C."/>
            <person name="Sajjadian S."/>
            <person name="Catacchio C.R."/>
            <person name="Ventura M."/>
            <person name="Marques-Bonet T."/>
            <person name="Eichler E.E."/>
            <person name="Andre C."/>
            <person name="Atencia R."/>
            <person name="Mugisha L."/>
            <person name="Junhold J."/>
            <person name="Patterson N."/>
            <person name="Siebauer M."/>
            <person name="Good J.M."/>
            <person name="Fischer A."/>
            <person name="Ptak S.E."/>
            <person name="Lachmann M."/>
            <person name="Symer D.E."/>
            <person name="Mailund T."/>
            <person name="Schierup M.H."/>
            <person name="Andres A.M."/>
            <person name="Kelso J."/>
            <person name="Paabo S."/>
        </authorList>
    </citation>
    <scope>NUCLEOTIDE SEQUENCE [LARGE SCALE GENOMIC DNA]</scope>
</reference>
<keyword evidence="2" id="KW-1185">Reference proteome</keyword>
<dbReference type="PANTHER" id="PTHR12138:SF162">
    <property type="entry name" value="CHROMOSOME UNDETERMINED SCAFFOLD_275, WHOLE GENOME SHOTGUN SEQUENCE"/>
    <property type="match status" value="1"/>
</dbReference>
<accession>A0A2R9AEC8</accession>
<reference evidence="1" key="3">
    <citation type="submission" date="2025-09" db="UniProtKB">
        <authorList>
            <consortium name="Ensembl"/>
        </authorList>
    </citation>
    <scope>IDENTIFICATION</scope>
</reference>
<sequence length="151" mass="16051">MAAVAAAAAAGPVFWRRLLGLLPGRPGLAALLGRLSDRLGRNRDRQRRRRSLTLSPRLECNGTISAHCKLRLPGSSDSPASASGVAGNTGHHGCYWLPCCPQLFPRSPPHLAACVQKACTGSSGSETWFQNLESPVLTLGCFLPRQSFSSS</sequence>
<dbReference type="EMBL" id="AJFE02062434">
    <property type="status" value="NOT_ANNOTATED_CDS"/>
    <property type="molecule type" value="Genomic_DNA"/>
</dbReference>
<dbReference type="Ensembl" id="ENSPPAT00000036548.1">
    <property type="protein sequence ID" value="ENSPPAP00000013873.1"/>
    <property type="gene ID" value="ENSPPAG00000030088.1"/>
</dbReference>
<dbReference type="Proteomes" id="UP000240080">
    <property type="component" value="Chromosome 17"/>
</dbReference>
<dbReference type="AlphaFoldDB" id="A0A2R9AEC8"/>
<evidence type="ECO:0000313" key="1">
    <source>
        <dbReference type="Ensembl" id="ENSPPAP00000013873.1"/>
    </source>
</evidence>
<dbReference type="EMBL" id="AJFE02062433">
    <property type="status" value="NOT_ANNOTATED_CDS"/>
    <property type="molecule type" value="Genomic_DNA"/>
</dbReference>
<proteinExistence type="predicted"/>
<organism evidence="1 2">
    <name type="scientific">Pan paniscus</name>
    <name type="common">Pygmy chimpanzee</name>
    <name type="synonym">Bonobo</name>
    <dbReference type="NCBI Taxonomy" id="9597"/>
    <lineage>
        <taxon>Eukaryota</taxon>
        <taxon>Metazoa</taxon>
        <taxon>Chordata</taxon>
        <taxon>Craniata</taxon>
        <taxon>Vertebrata</taxon>
        <taxon>Euteleostomi</taxon>
        <taxon>Mammalia</taxon>
        <taxon>Eutheria</taxon>
        <taxon>Euarchontoglires</taxon>
        <taxon>Primates</taxon>
        <taxon>Haplorrhini</taxon>
        <taxon>Catarrhini</taxon>
        <taxon>Hominidae</taxon>
        <taxon>Pan</taxon>
    </lineage>
</organism>
<evidence type="ECO:0000313" key="2">
    <source>
        <dbReference type="Proteomes" id="UP000240080"/>
    </source>
</evidence>
<reference evidence="1" key="2">
    <citation type="submission" date="2025-08" db="UniProtKB">
        <authorList>
            <consortium name="Ensembl"/>
        </authorList>
    </citation>
    <scope>IDENTIFICATION</scope>
</reference>
<gene>
    <name evidence="1" type="primary">PGS1</name>
</gene>
<name>A0A2R9AEC8_PANPA</name>